<gene>
    <name evidence="1" type="ORF">EMELA_v1c03940</name>
</gene>
<organism evidence="1 2">
    <name type="scientific">Mesoplasma melaleucae</name>
    <dbReference type="NCBI Taxonomy" id="81459"/>
    <lineage>
        <taxon>Bacteria</taxon>
        <taxon>Bacillati</taxon>
        <taxon>Mycoplasmatota</taxon>
        <taxon>Mollicutes</taxon>
        <taxon>Entomoplasmatales</taxon>
        <taxon>Entomoplasmataceae</taxon>
        <taxon>Mesoplasma</taxon>
    </lineage>
</organism>
<evidence type="ECO:0000313" key="2">
    <source>
        <dbReference type="Proteomes" id="UP000231896"/>
    </source>
</evidence>
<name>A0A2K8NVT3_9MOLU</name>
<dbReference type="KEGG" id="eml:EMELA_v1c03940"/>
<reference evidence="1 2" key="1">
    <citation type="submission" date="2017-11" db="EMBL/GenBank/DDBJ databases">
        <title>Genome sequence of Entomoplasma melaleucae M1 (ATCC 49191).</title>
        <authorList>
            <person name="Lo W.-S."/>
            <person name="Gasparich G.E."/>
            <person name="Kuo C.-H."/>
        </authorList>
    </citation>
    <scope>NUCLEOTIDE SEQUENCE [LARGE SCALE GENOMIC DNA]</scope>
    <source>
        <strain evidence="1 2">M1</strain>
    </source>
</reference>
<dbReference type="EMBL" id="CP024964">
    <property type="protein sequence ID" value="ATZ17955.1"/>
    <property type="molecule type" value="Genomic_DNA"/>
</dbReference>
<sequence>MSYYYKPSMGYSVHALQRAKERLKLQDKQDWEIKEVIKNHIFNSTKTFKIDGMLYVSASNTNIFFVINENSNTLVTVTLVSAEKQLRLMGGW</sequence>
<evidence type="ECO:0008006" key="3">
    <source>
        <dbReference type="Google" id="ProtNLM"/>
    </source>
</evidence>
<dbReference type="RefSeq" id="WP_028124218.1">
    <property type="nucleotide sequence ID" value="NZ_CP024964.1"/>
</dbReference>
<keyword evidence="2" id="KW-1185">Reference proteome</keyword>
<dbReference type="STRING" id="1408435.GCA_000685885_00733"/>
<accession>A0A2K8NVT3</accession>
<dbReference type="Proteomes" id="UP000231896">
    <property type="component" value="Chromosome"/>
</dbReference>
<protein>
    <recommendedName>
        <fullName evidence="3">DUF4258 domain-containing protein</fullName>
    </recommendedName>
</protein>
<evidence type="ECO:0000313" key="1">
    <source>
        <dbReference type="EMBL" id="ATZ17955.1"/>
    </source>
</evidence>
<dbReference type="OrthoDB" id="398931at2"/>
<dbReference type="AlphaFoldDB" id="A0A2K8NVT3"/>
<proteinExistence type="predicted"/>